<reference evidence="14 15" key="1">
    <citation type="journal article" date="2016" name="Nat. Commun.">
        <title>Thousands of microbial genomes shed light on interconnected biogeochemical processes in an aquifer system.</title>
        <authorList>
            <person name="Anantharaman K."/>
            <person name="Brown C.T."/>
            <person name="Hug L.A."/>
            <person name="Sharon I."/>
            <person name="Castelle C.J."/>
            <person name="Probst A.J."/>
            <person name="Thomas B.C."/>
            <person name="Singh A."/>
            <person name="Wilkins M.J."/>
            <person name="Karaoz U."/>
            <person name="Brodie E.L."/>
            <person name="Williams K.H."/>
            <person name="Hubbard S.S."/>
            <person name="Banfield J.F."/>
        </authorList>
    </citation>
    <scope>NUCLEOTIDE SEQUENCE [LARGE SCALE GENOMIC DNA]</scope>
</reference>
<comment type="caution">
    <text evidence="14">The sequence shown here is derived from an EMBL/GenBank/DDBJ whole genome shotgun (WGS) entry which is preliminary data.</text>
</comment>
<comment type="function">
    <text evidence="10 12">F(1)F(0) ATP synthase produces ATP from ADP in the presence of a proton or sodium gradient. F-type ATPases consist of two structural domains, F(1) containing the extramembraneous catalytic core and F(0) containing the membrane proton channel, linked together by a central stalk and a peripheral stalk. During catalysis, ATP synthesis in the catalytic domain of F(1) is coupled via a rotary mechanism of the central stalk subunits to proton translocation.</text>
</comment>
<dbReference type="Pfam" id="PF00430">
    <property type="entry name" value="ATP-synt_B"/>
    <property type="match status" value="1"/>
</dbReference>
<dbReference type="CDD" id="cd06503">
    <property type="entry name" value="ATP-synt_Fo_b"/>
    <property type="match status" value="1"/>
</dbReference>
<comment type="subcellular location">
    <subcellularLocation>
        <location evidence="12">Cell membrane</location>
        <topology evidence="12">Single-pass membrane protein</topology>
    </subcellularLocation>
    <subcellularLocation>
        <location evidence="11">Endomembrane system</location>
        <topology evidence="11">Single-pass membrane protein</topology>
    </subcellularLocation>
</comment>
<evidence type="ECO:0000256" key="12">
    <source>
        <dbReference type="HAMAP-Rule" id="MF_01398"/>
    </source>
</evidence>
<accession>A0A1G2KXD1</accession>
<keyword evidence="12" id="KW-1003">Cell membrane</keyword>
<organism evidence="14 15">
    <name type="scientific">Candidatus Sungbacteria bacterium RIFCSPHIGHO2_02_FULL_53_17</name>
    <dbReference type="NCBI Taxonomy" id="1802275"/>
    <lineage>
        <taxon>Bacteria</taxon>
        <taxon>Candidatus Sungiibacteriota</taxon>
    </lineage>
</organism>
<evidence type="ECO:0000256" key="10">
    <source>
        <dbReference type="ARBA" id="ARBA00025198"/>
    </source>
</evidence>
<evidence type="ECO:0000256" key="13">
    <source>
        <dbReference type="RuleBase" id="RU003848"/>
    </source>
</evidence>
<evidence type="ECO:0000256" key="4">
    <source>
        <dbReference type="ARBA" id="ARBA00022692"/>
    </source>
</evidence>
<dbReference type="GO" id="GO:0005886">
    <property type="term" value="C:plasma membrane"/>
    <property type="evidence" value="ECO:0007669"/>
    <property type="project" value="UniProtKB-SubCell"/>
</dbReference>
<dbReference type="NCBIfam" id="TIGR01144">
    <property type="entry name" value="ATP_synt_b"/>
    <property type="match status" value="1"/>
</dbReference>
<dbReference type="EMBL" id="MHQN01000004">
    <property type="protein sequence ID" value="OHA04116.1"/>
    <property type="molecule type" value="Genomic_DNA"/>
</dbReference>
<dbReference type="GO" id="GO:0012505">
    <property type="term" value="C:endomembrane system"/>
    <property type="evidence" value="ECO:0007669"/>
    <property type="project" value="UniProtKB-SubCell"/>
</dbReference>
<dbReference type="InterPro" id="IPR005864">
    <property type="entry name" value="ATP_synth_F0_bsu_bac"/>
</dbReference>
<evidence type="ECO:0000256" key="9">
    <source>
        <dbReference type="ARBA" id="ARBA00023310"/>
    </source>
</evidence>
<keyword evidence="4 12" id="KW-0812">Transmembrane</keyword>
<dbReference type="HAMAP" id="MF_01398">
    <property type="entry name" value="ATP_synth_b_bprime"/>
    <property type="match status" value="1"/>
</dbReference>
<comment type="similarity">
    <text evidence="1 12 13">Belongs to the ATPase B chain family.</text>
</comment>
<keyword evidence="2 12" id="KW-0813">Transport</keyword>
<dbReference type="PANTHER" id="PTHR33445">
    <property type="entry name" value="ATP SYNTHASE SUBUNIT B', CHLOROPLASTIC"/>
    <property type="match status" value="1"/>
</dbReference>
<evidence type="ECO:0000256" key="11">
    <source>
        <dbReference type="ARBA" id="ARBA00037847"/>
    </source>
</evidence>
<evidence type="ECO:0000256" key="5">
    <source>
        <dbReference type="ARBA" id="ARBA00022781"/>
    </source>
</evidence>
<evidence type="ECO:0000256" key="8">
    <source>
        <dbReference type="ARBA" id="ARBA00023136"/>
    </source>
</evidence>
<comment type="subunit">
    <text evidence="12">F-type ATPases have 2 components, F(1) - the catalytic core - and F(0) - the membrane proton channel. F(1) has five subunits: alpha(3), beta(3), gamma(1), delta(1), epsilon(1). F(0) has three main subunits: a(1), b(2) and c(10-14). The alpha and beta chains form an alternating ring which encloses part of the gamma chain. F(1) is attached to F(0) by a central stalk formed by the gamma and epsilon chains, while a peripheral stalk is formed by the delta and b chains.</text>
</comment>
<dbReference type="GO" id="GO:0046961">
    <property type="term" value="F:proton-transporting ATPase activity, rotational mechanism"/>
    <property type="evidence" value="ECO:0007669"/>
    <property type="project" value="TreeGrafter"/>
</dbReference>
<evidence type="ECO:0000256" key="2">
    <source>
        <dbReference type="ARBA" id="ARBA00022448"/>
    </source>
</evidence>
<dbReference type="GO" id="GO:0045259">
    <property type="term" value="C:proton-transporting ATP synthase complex"/>
    <property type="evidence" value="ECO:0007669"/>
    <property type="project" value="UniProtKB-KW"/>
</dbReference>
<keyword evidence="3 12" id="KW-0138">CF(0)</keyword>
<keyword evidence="6 12" id="KW-1133">Transmembrane helix</keyword>
<sequence length="153" mass="17164">MLLAQAVNFGVLLFILWKFAYRPILGVLHERREGIERGLALTRNAEKRMADIAVLQEEKLSAAQQTALAIVSRAEAVAKEQRELLIAEAGKRGEHMITEAKRVIMEEKGKLREELKHEARELIRDGIAAALMKMPPTARDRELIDAAVAAMKK</sequence>
<dbReference type="InterPro" id="IPR002146">
    <property type="entry name" value="ATP_synth_b/b'su_bac/chlpt"/>
</dbReference>
<evidence type="ECO:0000256" key="6">
    <source>
        <dbReference type="ARBA" id="ARBA00022989"/>
    </source>
</evidence>
<dbReference type="PANTHER" id="PTHR33445:SF2">
    <property type="entry name" value="ATP SYNTHASE SUBUNIT B', CHLOROPLASTIC"/>
    <property type="match status" value="1"/>
</dbReference>
<protein>
    <recommendedName>
        <fullName evidence="12">ATP synthase subunit b</fullName>
    </recommendedName>
    <alternativeName>
        <fullName evidence="12">ATP synthase F(0) sector subunit b</fullName>
    </alternativeName>
    <alternativeName>
        <fullName evidence="12">ATPase subunit I</fullName>
    </alternativeName>
    <alternativeName>
        <fullName evidence="12">F-type ATPase subunit b</fullName>
        <shortName evidence="12">F-ATPase subunit b</shortName>
    </alternativeName>
</protein>
<keyword evidence="5 12" id="KW-0375">Hydrogen ion transport</keyword>
<proteinExistence type="inferred from homology"/>
<dbReference type="AlphaFoldDB" id="A0A1G2KXD1"/>
<evidence type="ECO:0000256" key="3">
    <source>
        <dbReference type="ARBA" id="ARBA00022547"/>
    </source>
</evidence>
<dbReference type="InterPro" id="IPR050059">
    <property type="entry name" value="ATP_synthase_B_chain"/>
</dbReference>
<evidence type="ECO:0000256" key="7">
    <source>
        <dbReference type="ARBA" id="ARBA00023065"/>
    </source>
</evidence>
<evidence type="ECO:0000313" key="14">
    <source>
        <dbReference type="EMBL" id="OHA04116.1"/>
    </source>
</evidence>
<keyword evidence="9 12" id="KW-0066">ATP synthesis</keyword>
<keyword evidence="7 12" id="KW-0406">Ion transport</keyword>
<name>A0A1G2KXD1_9BACT</name>
<dbReference type="Proteomes" id="UP000177177">
    <property type="component" value="Unassembled WGS sequence"/>
</dbReference>
<evidence type="ECO:0000313" key="15">
    <source>
        <dbReference type="Proteomes" id="UP000177177"/>
    </source>
</evidence>
<gene>
    <name evidence="12" type="primary">atpF</name>
    <name evidence="14" type="ORF">A3C92_04085</name>
</gene>
<evidence type="ECO:0000256" key="1">
    <source>
        <dbReference type="ARBA" id="ARBA00005513"/>
    </source>
</evidence>
<keyword evidence="8 12" id="KW-0472">Membrane</keyword>
<comment type="function">
    <text evidence="12">Component of the F(0) channel, it forms part of the peripheral stalk, linking F(1) to F(0).</text>
</comment>
<dbReference type="GO" id="GO:0046933">
    <property type="term" value="F:proton-transporting ATP synthase activity, rotational mechanism"/>
    <property type="evidence" value="ECO:0007669"/>
    <property type="project" value="UniProtKB-UniRule"/>
</dbReference>